<dbReference type="Proteomes" id="UP001196068">
    <property type="component" value="Unassembled WGS sequence"/>
</dbReference>
<keyword evidence="2" id="KW-0732">Signal</keyword>
<evidence type="ECO:0000313" key="4">
    <source>
        <dbReference type="EMBL" id="MBR0657382.1"/>
    </source>
</evidence>
<proteinExistence type="inferred from homology"/>
<dbReference type="SUPFAM" id="SSF53822">
    <property type="entry name" value="Periplasmic binding protein-like I"/>
    <property type="match status" value="1"/>
</dbReference>
<dbReference type="InterPro" id="IPR028081">
    <property type="entry name" value="Leu-bd"/>
</dbReference>
<gene>
    <name evidence="4" type="ORF">GXW79_20065</name>
</gene>
<dbReference type="Gene3D" id="3.40.50.2300">
    <property type="match status" value="2"/>
</dbReference>
<reference evidence="4" key="2">
    <citation type="journal article" date="2021" name="Syst. Appl. Microbiol.">
        <title>Roseomonas hellenica sp. nov., isolated from roots of wild-growing Alkanna tinctoria.</title>
        <authorList>
            <person name="Rat A."/>
            <person name="Naranjo H.D."/>
            <person name="Lebbe L."/>
            <person name="Cnockaert M."/>
            <person name="Krigas N."/>
            <person name="Grigoriadou K."/>
            <person name="Maloupa E."/>
            <person name="Willems A."/>
        </authorList>
    </citation>
    <scope>NUCLEOTIDE SEQUENCE</scope>
    <source>
        <strain evidence="4">LMG 28251</strain>
    </source>
</reference>
<evidence type="ECO:0000256" key="1">
    <source>
        <dbReference type="ARBA" id="ARBA00010062"/>
    </source>
</evidence>
<feature type="domain" description="Leucine-binding protein" evidence="3">
    <location>
        <begin position="4"/>
        <end position="152"/>
    </location>
</feature>
<keyword evidence="5" id="KW-1185">Reference proteome</keyword>
<evidence type="ECO:0000313" key="5">
    <source>
        <dbReference type="Proteomes" id="UP001196068"/>
    </source>
</evidence>
<protein>
    <submittedName>
        <fullName evidence="4">ABC transporter substrate-binding protein</fullName>
    </submittedName>
</protein>
<evidence type="ECO:0000259" key="3">
    <source>
        <dbReference type="Pfam" id="PF13458"/>
    </source>
</evidence>
<name>A0AAF1JZA4_9PROT</name>
<sequence length="207" mass="20803">LGAPDDAFGRALARALRDAATEFSLPPPVVALHPARAEPGSQARELATSAGPDGIEAVLVGYSGAAARVYAAGLVAGGLTVPPLRILGHGLWQGDAGLANEPALQGAIFAAPDPRARARFEQRYLQAFGERPPRIASVAYDAASLAALSVARGAAPIGAGDVFSGADGPLRLLPDGTALRGLALYRVEETGEASAIEAAPRPGAAGS</sequence>
<dbReference type="InterPro" id="IPR028082">
    <property type="entry name" value="Peripla_BP_I"/>
</dbReference>
<reference evidence="4" key="1">
    <citation type="submission" date="2020-01" db="EMBL/GenBank/DDBJ databases">
        <authorList>
            <person name="Rat A."/>
        </authorList>
    </citation>
    <scope>NUCLEOTIDE SEQUENCE</scope>
    <source>
        <strain evidence="4">LMG 28251</strain>
    </source>
</reference>
<comment type="caution">
    <text evidence="4">The sequence shown here is derived from an EMBL/GenBank/DDBJ whole genome shotgun (WGS) entry which is preliminary data.</text>
</comment>
<comment type="similarity">
    <text evidence="1">Belongs to the leucine-binding protein family.</text>
</comment>
<accession>A0AAF1JZA4</accession>
<dbReference type="EMBL" id="JAAEDH010000033">
    <property type="protein sequence ID" value="MBR0657382.1"/>
    <property type="molecule type" value="Genomic_DNA"/>
</dbReference>
<dbReference type="AlphaFoldDB" id="A0AAF1JZA4"/>
<feature type="non-terminal residue" evidence="4">
    <location>
        <position position="1"/>
    </location>
</feature>
<organism evidence="4 5">
    <name type="scientific">Plastoroseomonas arctica</name>
    <dbReference type="NCBI Taxonomy" id="1509237"/>
    <lineage>
        <taxon>Bacteria</taxon>
        <taxon>Pseudomonadati</taxon>
        <taxon>Pseudomonadota</taxon>
        <taxon>Alphaproteobacteria</taxon>
        <taxon>Acetobacterales</taxon>
        <taxon>Acetobacteraceae</taxon>
        <taxon>Plastoroseomonas</taxon>
    </lineage>
</organism>
<evidence type="ECO:0000256" key="2">
    <source>
        <dbReference type="ARBA" id="ARBA00022729"/>
    </source>
</evidence>
<dbReference type="RefSeq" id="WP_211876245.1">
    <property type="nucleotide sequence ID" value="NZ_JAAEDH010000033.1"/>
</dbReference>
<dbReference type="Pfam" id="PF13458">
    <property type="entry name" value="Peripla_BP_6"/>
    <property type="match status" value="1"/>
</dbReference>